<keyword evidence="1" id="KW-1133">Transmembrane helix</keyword>
<dbReference type="InterPro" id="IPR019196">
    <property type="entry name" value="ABC_transp_unknown"/>
</dbReference>
<organism evidence="3 4">
    <name type="scientific">Sphingomonas cavernae</name>
    <dbReference type="NCBI Taxonomy" id="2320861"/>
    <lineage>
        <taxon>Bacteria</taxon>
        <taxon>Pseudomonadati</taxon>
        <taxon>Pseudomonadota</taxon>
        <taxon>Alphaproteobacteria</taxon>
        <taxon>Sphingomonadales</taxon>
        <taxon>Sphingomonadaceae</taxon>
        <taxon>Sphingomonas</taxon>
    </lineage>
</organism>
<reference evidence="3 4" key="1">
    <citation type="submission" date="2018-09" db="EMBL/GenBank/DDBJ databases">
        <authorList>
            <person name="Zhu H."/>
        </authorList>
    </citation>
    <scope>NUCLEOTIDE SEQUENCE [LARGE SCALE GENOMIC DNA]</scope>
    <source>
        <strain evidence="3 4">K2R01-6</strain>
    </source>
</reference>
<dbReference type="Pfam" id="PF09822">
    <property type="entry name" value="ABC_transp_aux"/>
    <property type="match status" value="1"/>
</dbReference>
<dbReference type="EMBL" id="QYUM01000003">
    <property type="protein sequence ID" value="RJF90520.1"/>
    <property type="molecule type" value="Genomic_DNA"/>
</dbReference>
<dbReference type="InterPro" id="IPR029062">
    <property type="entry name" value="Class_I_gatase-like"/>
</dbReference>
<feature type="transmembrane region" description="Helical" evidence="1">
    <location>
        <begin position="103"/>
        <end position="123"/>
    </location>
</feature>
<keyword evidence="1" id="KW-0472">Membrane</keyword>
<name>A0A418WKH8_9SPHN</name>
<dbReference type="Gene3D" id="3.40.50.880">
    <property type="match status" value="1"/>
</dbReference>
<evidence type="ECO:0000259" key="2">
    <source>
        <dbReference type="Pfam" id="PF09822"/>
    </source>
</evidence>
<feature type="transmembrane region" description="Helical" evidence="1">
    <location>
        <begin position="380"/>
        <end position="403"/>
    </location>
</feature>
<gene>
    <name evidence="3" type="ORF">D3876_09825</name>
</gene>
<accession>A0A418WKH8</accession>
<comment type="caution">
    <text evidence="3">The sequence shown here is derived from an EMBL/GenBank/DDBJ whole genome shotgun (WGS) entry which is preliminary data.</text>
</comment>
<evidence type="ECO:0000256" key="1">
    <source>
        <dbReference type="SAM" id="Phobius"/>
    </source>
</evidence>
<keyword evidence="1" id="KW-0812">Transmembrane</keyword>
<feature type="transmembrane region" description="Helical" evidence="1">
    <location>
        <begin position="79"/>
        <end position="97"/>
    </location>
</feature>
<feature type="domain" description="ABC-type uncharacterised transport system" evidence="2">
    <location>
        <begin position="163"/>
        <end position="259"/>
    </location>
</feature>
<dbReference type="Proteomes" id="UP000286100">
    <property type="component" value="Unassembled WGS sequence"/>
</dbReference>
<proteinExistence type="predicted"/>
<feature type="transmembrane region" description="Helical" evidence="1">
    <location>
        <begin position="40"/>
        <end position="67"/>
    </location>
</feature>
<feature type="transmembrane region" description="Helical" evidence="1">
    <location>
        <begin position="16"/>
        <end position="34"/>
    </location>
</feature>
<keyword evidence="4" id="KW-1185">Reference proteome</keyword>
<evidence type="ECO:0000313" key="4">
    <source>
        <dbReference type="Proteomes" id="UP000286100"/>
    </source>
</evidence>
<evidence type="ECO:0000313" key="3">
    <source>
        <dbReference type="EMBL" id="RJF90520.1"/>
    </source>
</evidence>
<sequence>MGAVMGPLANGRAEPGAFLAARSWLLLILVFWLRPERWPVRWAAGVLGIVLAIAGQALFLGLLGAPLSGEAVLRQAGRALLVLLVLDLVIQVGQLVWLKAGGLIGGVAAVVLVASLGPVALIGKPKVDKDMIALRPSLALVTGLPLVWGEGDINATLRGSRGPAQSYRWLEQNFAISVLDRIDQEALKRHSLLLLAQPRALQPEELVALDAWVRGGGKALVLADPSLRWPSQYSSTDPRAPPAVSLLDPLLDHWGLRLDLIDVHRNRQVETVEVAAAGNRWKLSVLAPGRFVLTGKLCTLQQEGLFARCAIGKGKALLIADADLMADPLWAGEGADGISRERRSADNAPLLGMLLDELSGISRDMSGEWVPWIWTPGTPLVALFAGAIPGLISLSFGLGRVFLVRSRRV</sequence>
<protein>
    <recommendedName>
        <fullName evidence="2">ABC-type uncharacterized transport system domain-containing protein</fullName>
    </recommendedName>
</protein>
<dbReference type="AlphaFoldDB" id="A0A418WKH8"/>